<evidence type="ECO:0000313" key="4">
    <source>
        <dbReference type="Proteomes" id="UP001589643"/>
    </source>
</evidence>
<evidence type="ECO:0000256" key="1">
    <source>
        <dbReference type="SAM" id="MobiDB-lite"/>
    </source>
</evidence>
<dbReference type="Proteomes" id="UP001589643">
    <property type="component" value="Unassembled WGS sequence"/>
</dbReference>
<feature type="transmembrane region" description="Helical" evidence="2">
    <location>
        <begin position="12"/>
        <end position="35"/>
    </location>
</feature>
<feature type="compositionally biased region" description="Low complexity" evidence="1">
    <location>
        <begin position="59"/>
        <end position="78"/>
    </location>
</feature>
<comment type="caution">
    <text evidence="3">The sequence shown here is derived from an EMBL/GenBank/DDBJ whole genome shotgun (WGS) entry which is preliminary data.</text>
</comment>
<evidence type="ECO:0008006" key="5">
    <source>
        <dbReference type="Google" id="ProtNLM"/>
    </source>
</evidence>
<sequence length="306" mass="30547">MARRDLTAPPIARALSVAGVGALALVVIALTALALQHDRSPQPSGAPTAGPVPTFSFRGPGPDASASPSSSATPATGGAEERFLARSAEGMLWRATAGACGAGEPVVERSDDGGTTWVDVTPRSRGIAQVRALSGLSGTEAELIADAADCSPQLLRTYTQGRFWDPYPDLLARATYPSGSAPTVLASPSGEVALPCAAPASVRVGAQQTALVCDGVAHTRVGSGAFAPLPLADVVALDVLGRATALVSAGTDACAGTLALTWVDAAGTASAPECIPDSDPAAPAAIAAFDDEVIVWSGDAVTTIAR</sequence>
<keyword evidence="4" id="KW-1185">Reference proteome</keyword>
<evidence type="ECO:0000256" key="2">
    <source>
        <dbReference type="SAM" id="Phobius"/>
    </source>
</evidence>
<gene>
    <name evidence="3" type="ORF">AB7P39_14960</name>
</gene>
<organism evidence="3 4">
    <name type="scientific">Microbacterium plantarum</name>
    <dbReference type="NCBI Taxonomy" id="1816425"/>
    <lineage>
        <taxon>Bacteria</taxon>
        <taxon>Bacillati</taxon>
        <taxon>Actinomycetota</taxon>
        <taxon>Actinomycetes</taxon>
        <taxon>Micrococcales</taxon>
        <taxon>Microbacteriaceae</taxon>
        <taxon>Microbacterium</taxon>
    </lineage>
</organism>
<reference evidence="3 4" key="1">
    <citation type="submission" date="2024-08" db="EMBL/GenBank/DDBJ databases">
        <title>Heavy metals resistant antinobacteria isolated from wastewater.</title>
        <authorList>
            <person name="Roman Ponce B."/>
            <person name="Blanco Mercado M.A."/>
            <person name="Avila Aldana I.N."/>
            <person name="Morales Arrieta S."/>
        </authorList>
    </citation>
    <scope>NUCLEOTIDE SEQUENCE [LARGE SCALE GENOMIC DNA]</scope>
    <source>
        <strain evidence="4">sma-1</strain>
    </source>
</reference>
<protein>
    <recommendedName>
        <fullName evidence="5">Secreted protein</fullName>
    </recommendedName>
</protein>
<dbReference type="SUPFAM" id="SSF110296">
    <property type="entry name" value="Oligoxyloglucan reducing end-specific cellobiohydrolase"/>
    <property type="match status" value="1"/>
</dbReference>
<keyword evidence="2" id="KW-0812">Transmembrane</keyword>
<feature type="region of interest" description="Disordered" evidence="1">
    <location>
        <begin position="38"/>
        <end position="78"/>
    </location>
</feature>
<keyword evidence="2" id="KW-1133">Transmembrane helix</keyword>
<evidence type="ECO:0000313" key="3">
    <source>
        <dbReference type="EMBL" id="MFB8894148.1"/>
    </source>
</evidence>
<accession>A0ABV5EW20</accession>
<dbReference type="RefSeq" id="WP_378720045.1">
    <property type="nucleotide sequence ID" value="NZ_JBHLHV010000003.1"/>
</dbReference>
<keyword evidence="2" id="KW-0472">Membrane</keyword>
<name>A0ABV5EW20_9MICO</name>
<dbReference type="EMBL" id="JBHLHV010000003">
    <property type="protein sequence ID" value="MFB8894148.1"/>
    <property type="molecule type" value="Genomic_DNA"/>
</dbReference>
<proteinExistence type="predicted"/>